<name>A0A7C4D8N5_STAMA</name>
<protein>
    <submittedName>
        <fullName evidence="1">Uncharacterized protein</fullName>
    </submittedName>
</protein>
<dbReference type="EMBL" id="DTAN01000089">
    <property type="protein sequence ID" value="HGU65031.1"/>
    <property type="molecule type" value="Genomic_DNA"/>
</dbReference>
<dbReference type="EMBL" id="DTBJ01000026">
    <property type="protein sequence ID" value="HGM58676.1"/>
    <property type="molecule type" value="Genomic_DNA"/>
</dbReference>
<dbReference type="AlphaFoldDB" id="A0A7C4D8N5"/>
<organism evidence="1">
    <name type="scientific">Staphylothermus marinus</name>
    <dbReference type="NCBI Taxonomy" id="2280"/>
    <lineage>
        <taxon>Archaea</taxon>
        <taxon>Thermoproteota</taxon>
        <taxon>Thermoprotei</taxon>
        <taxon>Desulfurococcales</taxon>
        <taxon>Desulfurococcaceae</taxon>
        <taxon>Staphylothermus</taxon>
    </lineage>
</organism>
<gene>
    <name evidence="2" type="ORF">ENT92_02285</name>
    <name evidence="1" type="ORF">ENU14_03705</name>
</gene>
<accession>A0A7C4D8N5</accession>
<reference evidence="1" key="1">
    <citation type="journal article" date="2020" name="mSystems">
        <title>Genome- and Community-Level Interaction Insights into Carbon Utilization and Element Cycling Functions of Hydrothermarchaeota in Hydrothermal Sediment.</title>
        <authorList>
            <person name="Zhou Z."/>
            <person name="Liu Y."/>
            <person name="Xu W."/>
            <person name="Pan J."/>
            <person name="Luo Z.H."/>
            <person name="Li M."/>
        </authorList>
    </citation>
    <scope>NUCLEOTIDE SEQUENCE [LARGE SCALE GENOMIC DNA]</scope>
    <source>
        <strain evidence="2">SpSt-622</strain>
        <strain evidence="1">SpSt-642</strain>
    </source>
</reference>
<sequence length="131" mass="14830">MSSEKEGRKEDRKIIISSSESTDVEELRQVLSALSEFIDRIKDSLRDVLTILVTSIDAKKLAQDITTLYNDLKNAGLPDEIVDRIVTDFYKKRLEAIPSTSELVKTIAEAIKTRGGFKIEKEEVEKEGEKQ</sequence>
<proteinExistence type="predicted"/>
<evidence type="ECO:0000313" key="1">
    <source>
        <dbReference type="EMBL" id="HGM58676.1"/>
    </source>
</evidence>
<comment type="caution">
    <text evidence="1">The sequence shown here is derived from an EMBL/GenBank/DDBJ whole genome shotgun (WGS) entry which is preliminary data.</text>
</comment>
<evidence type="ECO:0000313" key="2">
    <source>
        <dbReference type="EMBL" id="HGU65031.1"/>
    </source>
</evidence>